<keyword evidence="2" id="KW-0479">Metal-binding</keyword>
<dbReference type="EC" id="4.2.3.-" evidence="2"/>
<name>A0ABV2VZY8_9ACTN</name>
<evidence type="ECO:0000256" key="1">
    <source>
        <dbReference type="ARBA" id="ARBA00023239"/>
    </source>
</evidence>
<dbReference type="Proteomes" id="UP001550378">
    <property type="component" value="Unassembled WGS sequence"/>
</dbReference>
<evidence type="ECO:0000256" key="2">
    <source>
        <dbReference type="RuleBase" id="RU366034"/>
    </source>
</evidence>
<sequence>MPPVYDEDAPPSRIGWRLPPFYCPFETGLVHPRAAELEERAIEWLDTYGIYPDATERAWGLATHSADFTSRIIPFGDVEPMLLFTEWNYWAFATDDWQDSDAGASRTATIADHGARLVRAVEAPGSAMLPPGPHTDALHDLVTRTRAMLTPLQLRRFAEGVRDWVFGAAWQTAHAERRLMPGLNDFVAMRNSGNGTRFTLAWCDVANGIDVPADVLYSAPVQALTEAAGFIVGCDNDFCSYNKDDHQEPREQNLLNVLAQHHGCTPGEALPLASALRDRTVTLFVRLRDQVGRGADDQLRRYLRSLEHWIAGDIEYHNRAPRYTSPRNRNALPVEGASYDITWRDGPSDPSHEPPPLQAMAWWWQQLDG</sequence>
<reference evidence="3 4" key="1">
    <citation type="submission" date="2024-06" db="EMBL/GenBank/DDBJ databases">
        <title>The Natural Products Discovery Center: Release of the First 8490 Sequenced Strains for Exploring Actinobacteria Biosynthetic Diversity.</title>
        <authorList>
            <person name="Kalkreuter E."/>
            <person name="Kautsar S.A."/>
            <person name="Yang D."/>
            <person name="Bader C.D."/>
            <person name="Teijaro C.N."/>
            <person name="Fluegel L."/>
            <person name="Davis C.M."/>
            <person name="Simpson J.R."/>
            <person name="Lauterbach L."/>
            <person name="Steele A.D."/>
            <person name="Gui C."/>
            <person name="Meng S."/>
            <person name="Li G."/>
            <person name="Viehrig K."/>
            <person name="Ye F."/>
            <person name="Su P."/>
            <person name="Kiefer A.F."/>
            <person name="Nichols A."/>
            <person name="Cepeda A.J."/>
            <person name="Yan W."/>
            <person name="Fan B."/>
            <person name="Jiang Y."/>
            <person name="Adhikari A."/>
            <person name="Zheng C.-J."/>
            <person name="Schuster L."/>
            <person name="Cowan T.M."/>
            <person name="Smanski M.J."/>
            <person name="Chevrette M.G."/>
            <person name="De Carvalho L.P.S."/>
            <person name="Shen B."/>
        </authorList>
    </citation>
    <scope>NUCLEOTIDE SEQUENCE [LARGE SCALE GENOMIC DNA]</scope>
    <source>
        <strain evidence="3 4">NPDC006337</strain>
    </source>
</reference>
<dbReference type="SFLD" id="SFLDG01020">
    <property type="entry name" value="Terpene_Cyclase_Like_2"/>
    <property type="match status" value="1"/>
</dbReference>
<dbReference type="Pfam" id="PF19086">
    <property type="entry name" value="Terpene_syn_C_2"/>
    <property type="match status" value="1"/>
</dbReference>
<gene>
    <name evidence="3" type="ORF">ABZ508_05685</name>
</gene>
<evidence type="ECO:0000313" key="4">
    <source>
        <dbReference type="Proteomes" id="UP001550378"/>
    </source>
</evidence>
<dbReference type="SFLD" id="SFLDS00005">
    <property type="entry name" value="Isoprenoid_Synthase_Type_I"/>
    <property type="match status" value="1"/>
</dbReference>
<dbReference type="Gene3D" id="1.10.600.10">
    <property type="entry name" value="Farnesyl Diphosphate Synthase"/>
    <property type="match status" value="1"/>
</dbReference>
<dbReference type="RefSeq" id="WP_359655986.1">
    <property type="nucleotide sequence ID" value="NZ_JBEXZP010000109.1"/>
</dbReference>
<keyword evidence="1 2" id="KW-0456">Lyase</keyword>
<dbReference type="InterPro" id="IPR034686">
    <property type="entry name" value="Terpene_cyclase-like_2"/>
</dbReference>
<keyword evidence="2" id="KW-0460">Magnesium</keyword>
<dbReference type="PANTHER" id="PTHR35201">
    <property type="entry name" value="TERPENE SYNTHASE"/>
    <property type="match status" value="1"/>
</dbReference>
<comment type="similarity">
    <text evidence="2">Belongs to the terpene synthase family.</text>
</comment>
<comment type="caution">
    <text evidence="3">The sequence shown here is derived from an EMBL/GenBank/DDBJ whole genome shotgun (WGS) entry which is preliminary data.</text>
</comment>
<evidence type="ECO:0000313" key="3">
    <source>
        <dbReference type="EMBL" id="MEU0706859.1"/>
    </source>
</evidence>
<dbReference type="PANTHER" id="PTHR35201:SF4">
    <property type="entry name" value="BETA-PINACENE SYNTHASE-RELATED"/>
    <property type="match status" value="1"/>
</dbReference>
<protein>
    <recommendedName>
        <fullName evidence="2">Terpene synthase</fullName>
        <ecNumber evidence="2">4.2.3.-</ecNumber>
    </recommendedName>
</protein>
<dbReference type="SUPFAM" id="SSF48576">
    <property type="entry name" value="Terpenoid synthases"/>
    <property type="match status" value="1"/>
</dbReference>
<dbReference type="EMBL" id="JBEXZR010000003">
    <property type="protein sequence ID" value="MEU0706859.1"/>
    <property type="molecule type" value="Genomic_DNA"/>
</dbReference>
<organism evidence="3 4">
    <name type="scientific">Streptomyces lavendulocolor</name>
    <dbReference type="NCBI Taxonomy" id="67316"/>
    <lineage>
        <taxon>Bacteria</taxon>
        <taxon>Bacillati</taxon>
        <taxon>Actinomycetota</taxon>
        <taxon>Actinomycetes</taxon>
        <taxon>Kitasatosporales</taxon>
        <taxon>Streptomycetaceae</taxon>
        <taxon>Streptomyces</taxon>
    </lineage>
</organism>
<dbReference type="InterPro" id="IPR008949">
    <property type="entry name" value="Isoprenoid_synthase_dom_sf"/>
</dbReference>
<accession>A0ABV2VZY8</accession>
<keyword evidence="4" id="KW-1185">Reference proteome</keyword>
<comment type="cofactor">
    <cofactor evidence="2">
        <name>Mg(2+)</name>
        <dbReference type="ChEBI" id="CHEBI:18420"/>
    </cofactor>
</comment>
<proteinExistence type="inferred from homology"/>